<keyword evidence="2" id="KW-1185">Reference proteome</keyword>
<dbReference type="AlphaFoldDB" id="A0A8H5I2I0"/>
<dbReference type="EMBL" id="JAACJN010000001">
    <property type="protein sequence ID" value="KAF5393812.1"/>
    <property type="molecule type" value="Genomic_DNA"/>
</dbReference>
<organism evidence="1 2">
    <name type="scientific">Collybiopsis confluens</name>
    <dbReference type="NCBI Taxonomy" id="2823264"/>
    <lineage>
        <taxon>Eukaryota</taxon>
        <taxon>Fungi</taxon>
        <taxon>Dikarya</taxon>
        <taxon>Basidiomycota</taxon>
        <taxon>Agaricomycotina</taxon>
        <taxon>Agaricomycetes</taxon>
        <taxon>Agaricomycetidae</taxon>
        <taxon>Agaricales</taxon>
        <taxon>Marasmiineae</taxon>
        <taxon>Omphalotaceae</taxon>
        <taxon>Collybiopsis</taxon>
    </lineage>
</organism>
<comment type="caution">
    <text evidence="1">The sequence shown here is derived from an EMBL/GenBank/DDBJ whole genome shotgun (WGS) entry which is preliminary data.</text>
</comment>
<evidence type="ECO:0000313" key="1">
    <source>
        <dbReference type="EMBL" id="KAF5393812.1"/>
    </source>
</evidence>
<sequence length="252" mass="29223">MASTRLIMVANKSNKSTAPSSILALDKSTYRYVKLPWMIKKQFRKAGATPRPKQPILYPKAQHPGLSPADNFRILAERRSHHSNLQLLDRLWTERAHLIHRIEHPPTPLTPLPLYERLSSPSPVHVPPPIPSTLHFHRSKILKRTQEFEGMLLATVTRLEPIFERLKDEDLLQDSGRSVRVSETVRDDLWRWYDRLQDLSDDLKNLGRLFTNAEWRNLRGALKRIGKVSFEKVDSRLQEICLELAQLNITLP</sequence>
<accession>A0A8H5I2I0</accession>
<proteinExistence type="predicted"/>
<name>A0A8H5I2I0_9AGAR</name>
<gene>
    <name evidence="1" type="ORF">D9757_000017</name>
</gene>
<reference evidence="1 2" key="1">
    <citation type="journal article" date="2020" name="ISME J.">
        <title>Uncovering the hidden diversity of litter-decomposition mechanisms in mushroom-forming fungi.</title>
        <authorList>
            <person name="Floudas D."/>
            <person name="Bentzer J."/>
            <person name="Ahren D."/>
            <person name="Johansson T."/>
            <person name="Persson P."/>
            <person name="Tunlid A."/>
        </authorList>
    </citation>
    <scope>NUCLEOTIDE SEQUENCE [LARGE SCALE GENOMIC DNA]</scope>
    <source>
        <strain evidence="1 2">CBS 406.79</strain>
    </source>
</reference>
<protein>
    <submittedName>
        <fullName evidence="1">Uncharacterized protein</fullName>
    </submittedName>
</protein>
<dbReference type="Proteomes" id="UP000518752">
    <property type="component" value="Unassembled WGS sequence"/>
</dbReference>
<dbReference type="OrthoDB" id="3060991at2759"/>
<evidence type="ECO:0000313" key="2">
    <source>
        <dbReference type="Proteomes" id="UP000518752"/>
    </source>
</evidence>